<feature type="transmembrane region" description="Helical" evidence="1">
    <location>
        <begin position="6"/>
        <end position="22"/>
    </location>
</feature>
<keyword evidence="1" id="KW-1133">Transmembrane helix</keyword>
<feature type="transmembrane region" description="Helical" evidence="1">
    <location>
        <begin position="52"/>
        <end position="69"/>
    </location>
</feature>
<feature type="transmembrane region" description="Helical" evidence="1">
    <location>
        <begin position="124"/>
        <end position="143"/>
    </location>
</feature>
<feature type="transmembrane region" description="Helical" evidence="1">
    <location>
        <begin position="81"/>
        <end position="104"/>
    </location>
</feature>
<organism evidence="2 3">
    <name type="scientific">Candidatus Nomurabacteria bacterium CG1_02_31_12</name>
    <dbReference type="NCBI Taxonomy" id="1805280"/>
    <lineage>
        <taxon>Bacteria</taxon>
        <taxon>Candidatus Nomuraibacteriota</taxon>
    </lineage>
</organism>
<accession>A0A1J4V103</accession>
<dbReference type="STRING" id="1805280.AUJ22_01095"/>
<name>A0A1J4V103_9BACT</name>
<sequence length="175" mass="19851">MIEIISILVSLIFFVNKILLLIGKKLERLGWLMGSIAAVLAVIYFFLLELYIFTVLEFGLIILMGYGFFVKEIKNPTTEKLIHLFILVVMTVLVFFAFTGMMTIYEFVGAVLMLLGTYFLTHNIYALGWLLYGVSHLFAAYVTNQKGQQFFADFQIASAAVSSIGFVLAMKRRND</sequence>
<keyword evidence="1" id="KW-0472">Membrane</keyword>
<gene>
    <name evidence="2" type="ORF">AUJ22_01095</name>
</gene>
<evidence type="ECO:0000256" key="1">
    <source>
        <dbReference type="SAM" id="Phobius"/>
    </source>
</evidence>
<protein>
    <submittedName>
        <fullName evidence="2">Uncharacterized protein</fullName>
    </submittedName>
</protein>
<evidence type="ECO:0000313" key="2">
    <source>
        <dbReference type="EMBL" id="OIO29635.1"/>
    </source>
</evidence>
<dbReference type="Proteomes" id="UP000185769">
    <property type="component" value="Unassembled WGS sequence"/>
</dbReference>
<reference evidence="2 3" key="1">
    <citation type="journal article" date="2016" name="Environ. Microbiol.">
        <title>Genomic resolution of a cold subsurface aquifer community provides metabolic insights for novel microbes adapted to high CO concentrations.</title>
        <authorList>
            <person name="Probst A.J."/>
            <person name="Castelle C.J."/>
            <person name="Singh A."/>
            <person name="Brown C.T."/>
            <person name="Anantharaman K."/>
            <person name="Sharon I."/>
            <person name="Hug L.A."/>
            <person name="Burstein D."/>
            <person name="Emerson J.B."/>
            <person name="Thomas B.C."/>
            <person name="Banfield J.F."/>
        </authorList>
    </citation>
    <scope>NUCLEOTIDE SEQUENCE [LARGE SCALE GENOMIC DNA]</scope>
    <source>
        <strain evidence="2">CG1_02_31_12</strain>
    </source>
</reference>
<evidence type="ECO:0000313" key="3">
    <source>
        <dbReference type="Proteomes" id="UP000185769"/>
    </source>
</evidence>
<dbReference type="EMBL" id="MNVM01000017">
    <property type="protein sequence ID" value="OIO29635.1"/>
    <property type="molecule type" value="Genomic_DNA"/>
</dbReference>
<comment type="caution">
    <text evidence="2">The sequence shown here is derived from an EMBL/GenBank/DDBJ whole genome shotgun (WGS) entry which is preliminary data.</text>
</comment>
<dbReference type="AlphaFoldDB" id="A0A1J4V103"/>
<feature type="transmembrane region" description="Helical" evidence="1">
    <location>
        <begin position="29"/>
        <end position="46"/>
    </location>
</feature>
<proteinExistence type="predicted"/>
<keyword evidence="1" id="KW-0812">Transmembrane</keyword>